<keyword evidence="9" id="KW-1185">Reference proteome</keyword>
<keyword evidence="3 8" id="KW-0418">Kinase</keyword>
<dbReference type="GO" id="GO:0004693">
    <property type="term" value="F:cyclin-dependent protein serine/threonine kinase activity"/>
    <property type="evidence" value="ECO:0007669"/>
    <property type="project" value="UniProtKB-EC"/>
</dbReference>
<keyword evidence="1 8" id="KW-0808">Transferase</keyword>
<feature type="coiled-coil region" evidence="5">
    <location>
        <begin position="316"/>
        <end position="343"/>
    </location>
</feature>
<feature type="compositionally biased region" description="Acidic residues" evidence="6">
    <location>
        <begin position="853"/>
        <end position="892"/>
    </location>
</feature>
<dbReference type="InterPro" id="IPR050660">
    <property type="entry name" value="NEK_Ser/Thr_kinase"/>
</dbReference>
<gene>
    <name evidence="8" type="ORF">BLNAU_21282</name>
</gene>
<dbReference type="InterPro" id="IPR000719">
    <property type="entry name" value="Prot_kinase_dom"/>
</dbReference>
<sequence>MTSKHDQITPPGYTKPKKISEGAFGQVLKMTHEGSGVSYAVKVLPMLKEGDKERVSREVELLTRFVHARIVGLHESIDMGGHQAIVMELGHRSLKDLMLEYEERNELIPLPLTVMILVDICEGLLWMHTHSSGSTAHGDLKPENVLLRPNNRAFLCDLGGSAPLNQQLTSTVAELGTFEYNSPERLLDSKGTATPASDVWSLGVLAYRMVTGKSLFDGMHLFQMSAALHTFDETKVPLSIDPSVREVLLKMLEPNVALRATTTALFEGGLLERMLGPDTTLSKIKNIQLMTQVSEIKSSTRDSEVKEKTIEFKIETQQLLEETKELESQLRSLQLSLERTCERNFDLEKEEKLEQLQNLLANHISPNQIDPGDNVLSTTHQLPGLLFSEADVFNKNERRHFDVAENTITRTGVDKDQKWSTTLFEEPISEGVVSAAVTILAIPETKGLSFFFGTISDSGDGLMFGIVDALSRKIKSNEKLGCTFESSIALAPKLGSLLALLPTAPRGKEQYKISAPLREGDRVVLEVDMDARPRTAVFIINGIVPLTFVSGLPPSIRIGLSMKNEGVSVQFDGMSRLKRATPLQRVREIKWYPEDLKDRKDMYMNGMRSSILTVQTQMPSLVFTDPSHFRVEDNRIASTSLATSEENGRIEPTWSSFFLSEPITEGIVAVSFTYLMQTLTSRSFFGLLDGAAPIPGEGQALGEIRDSIGIKENELSLLTSNGLAEIDLFLLFEVGDHFIVEINMDSTPRTAQFFVDGQSANAVVVDLPESVRVGFSTKNLGRHIQFDRITNLNRGNPITDHLAVVEWPTYAPPQATTSEINGTLDHTVEDGGEDADIDIDHSSEQLLPKVKDDEEPDEVSEDDMEEEEELDEEVDEDYSLDNSDDDSEDDEPTVNNPKRQLPTMKLPELLLTHQSHFAIRNNILTRTEKGINERGRTKPSTVLLSEPITKGVVSVTFVILNIVDSMDQNGFINFGLLDSTMDVPRLGRVLGNNVKHSAGLSSNKEIQMFGQAKLVVDCCNSLSKKDRVVMEVNMDSNPRTVQFFVNGKAGKCYVSGIPESVRIGFSADVMGTSLQITSIIQSTQATPLADKMREIKWTDTQQALKQRKTKPYNPIRREAEGSMPALLYRNPADFKIEGNVITCTNFGFTGLNSQFSTVMLEEIIEDTIKAITITILALPQTESVLVFL</sequence>
<keyword evidence="2" id="KW-0547">Nucleotide-binding</keyword>
<dbReference type="Pfam" id="PF00069">
    <property type="entry name" value="Pkinase"/>
    <property type="match status" value="1"/>
</dbReference>
<evidence type="ECO:0000313" key="9">
    <source>
        <dbReference type="Proteomes" id="UP001281761"/>
    </source>
</evidence>
<evidence type="ECO:0000256" key="2">
    <source>
        <dbReference type="ARBA" id="ARBA00022741"/>
    </source>
</evidence>
<evidence type="ECO:0000259" key="7">
    <source>
        <dbReference type="PROSITE" id="PS50011"/>
    </source>
</evidence>
<evidence type="ECO:0000256" key="4">
    <source>
        <dbReference type="ARBA" id="ARBA00022840"/>
    </source>
</evidence>
<evidence type="ECO:0000256" key="6">
    <source>
        <dbReference type="SAM" id="MobiDB-lite"/>
    </source>
</evidence>
<keyword evidence="5" id="KW-0175">Coiled coil</keyword>
<dbReference type="PROSITE" id="PS50011">
    <property type="entry name" value="PROTEIN_KINASE_DOM"/>
    <property type="match status" value="1"/>
</dbReference>
<dbReference type="PANTHER" id="PTHR43671">
    <property type="entry name" value="SERINE/THREONINE-PROTEIN KINASE NEK"/>
    <property type="match status" value="1"/>
</dbReference>
<comment type="caution">
    <text evidence="8">The sequence shown here is derived from an EMBL/GenBank/DDBJ whole genome shotgun (WGS) entry which is preliminary data.</text>
</comment>
<organism evidence="8 9">
    <name type="scientific">Blattamonas nauphoetae</name>
    <dbReference type="NCBI Taxonomy" id="2049346"/>
    <lineage>
        <taxon>Eukaryota</taxon>
        <taxon>Metamonada</taxon>
        <taxon>Preaxostyla</taxon>
        <taxon>Oxymonadida</taxon>
        <taxon>Blattamonas</taxon>
    </lineage>
</organism>
<protein>
    <submittedName>
        <fullName evidence="8">Cyclin-dependent kinase 2</fullName>
        <ecNumber evidence="8">2.7.11.22</ecNumber>
    </submittedName>
</protein>
<dbReference type="SUPFAM" id="SSF56112">
    <property type="entry name" value="Protein kinase-like (PK-like)"/>
    <property type="match status" value="1"/>
</dbReference>
<evidence type="ECO:0000313" key="8">
    <source>
        <dbReference type="EMBL" id="KAK2943804.1"/>
    </source>
</evidence>
<keyword evidence="4" id="KW-0067">ATP-binding</keyword>
<proteinExistence type="predicted"/>
<dbReference type="InterPro" id="IPR011009">
    <property type="entry name" value="Kinase-like_dom_sf"/>
</dbReference>
<dbReference type="PANTHER" id="PTHR43671:SF92">
    <property type="entry name" value="SERINE_THREONINE-PROTEIN KINASE NEK10"/>
    <property type="match status" value="1"/>
</dbReference>
<dbReference type="EMBL" id="JARBJD010000327">
    <property type="protein sequence ID" value="KAK2943804.1"/>
    <property type="molecule type" value="Genomic_DNA"/>
</dbReference>
<evidence type="ECO:0000256" key="3">
    <source>
        <dbReference type="ARBA" id="ARBA00022777"/>
    </source>
</evidence>
<dbReference type="Gene3D" id="1.10.510.10">
    <property type="entry name" value="Transferase(Phosphotransferase) domain 1"/>
    <property type="match status" value="1"/>
</dbReference>
<accession>A0ABQ9WWD1</accession>
<dbReference type="CDD" id="cd14014">
    <property type="entry name" value="STKc_PknB_like"/>
    <property type="match status" value="1"/>
</dbReference>
<dbReference type="SMART" id="SM00220">
    <property type="entry name" value="S_TKc"/>
    <property type="match status" value="1"/>
</dbReference>
<dbReference type="Proteomes" id="UP001281761">
    <property type="component" value="Unassembled WGS sequence"/>
</dbReference>
<evidence type="ECO:0000256" key="1">
    <source>
        <dbReference type="ARBA" id="ARBA00022679"/>
    </source>
</evidence>
<reference evidence="8 9" key="1">
    <citation type="journal article" date="2022" name="bioRxiv">
        <title>Genomics of Preaxostyla Flagellates Illuminates Evolutionary Transitions and the Path Towards Mitochondrial Loss.</title>
        <authorList>
            <person name="Novak L.V.F."/>
            <person name="Treitli S.C."/>
            <person name="Pyrih J."/>
            <person name="Halakuc P."/>
            <person name="Pipaliya S.V."/>
            <person name="Vacek V."/>
            <person name="Brzon O."/>
            <person name="Soukal P."/>
            <person name="Eme L."/>
            <person name="Dacks J.B."/>
            <person name="Karnkowska A."/>
            <person name="Elias M."/>
            <person name="Hampl V."/>
        </authorList>
    </citation>
    <scope>NUCLEOTIDE SEQUENCE [LARGE SCALE GENOMIC DNA]</scope>
    <source>
        <strain evidence="8">NAU3</strain>
        <tissue evidence="8">Gut</tissue>
    </source>
</reference>
<dbReference type="EC" id="2.7.11.22" evidence="8"/>
<name>A0ABQ9WWD1_9EUKA</name>
<evidence type="ECO:0000256" key="5">
    <source>
        <dbReference type="SAM" id="Coils"/>
    </source>
</evidence>
<feature type="region of interest" description="Disordered" evidence="6">
    <location>
        <begin position="841"/>
        <end position="903"/>
    </location>
</feature>
<feature type="domain" description="Protein kinase" evidence="7">
    <location>
        <begin position="13"/>
        <end position="275"/>
    </location>
</feature>